<proteinExistence type="predicted"/>
<dbReference type="AlphaFoldDB" id="A0A511W188"/>
<dbReference type="InterPro" id="IPR055571">
    <property type="entry name" value="DUF7147"/>
</dbReference>
<accession>A0A511W188</accession>
<organism evidence="2 3">
    <name type="scientific">Alkalibacillus haloalkaliphilus</name>
    <dbReference type="NCBI Taxonomy" id="94136"/>
    <lineage>
        <taxon>Bacteria</taxon>
        <taxon>Bacillati</taxon>
        <taxon>Bacillota</taxon>
        <taxon>Bacilli</taxon>
        <taxon>Bacillales</taxon>
        <taxon>Bacillaceae</taxon>
        <taxon>Alkalibacillus</taxon>
    </lineage>
</organism>
<protein>
    <recommendedName>
        <fullName evidence="1">DUF7147 domain-containing protein</fullName>
    </recommendedName>
</protein>
<dbReference type="EMBL" id="BJYA01000002">
    <property type="protein sequence ID" value="GEN44787.1"/>
    <property type="molecule type" value="Genomic_DNA"/>
</dbReference>
<evidence type="ECO:0000259" key="1">
    <source>
        <dbReference type="Pfam" id="PF23648"/>
    </source>
</evidence>
<sequence>MTQHFIKLGEGYGDVYELITLIDSMPSRVKHLLAFHTHKQGQDVTSIAAILNPTSIGHFQPVYICLEGIPKPKEGHSNVRYDAFKSVSERIDVNIIELEVQPSTTYYDEQLFYQQLIAVLRLNHLLPPI</sequence>
<dbReference type="Pfam" id="PF23648">
    <property type="entry name" value="DUF7147"/>
    <property type="match status" value="1"/>
</dbReference>
<reference evidence="2 3" key="1">
    <citation type="submission" date="2019-07" db="EMBL/GenBank/DDBJ databases">
        <title>Whole genome shotgun sequence of Alkalibacillus haloalkaliphilus NBRC 103110.</title>
        <authorList>
            <person name="Hosoyama A."/>
            <person name="Uohara A."/>
            <person name="Ohji S."/>
            <person name="Ichikawa N."/>
        </authorList>
    </citation>
    <scope>NUCLEOTIDE SEQUENCE [LARGE SCALE GENOMIC DNA]</scope>
    <source>
        <strain evidence="2 3">NBRC 103110</strain>
    </source>
</reference>
<dbReference type="RefSeq" id="WP_146814185.1">
    <property type="nucleotide sequence ID" value="NZ_BJYA01000002.1"/>
</dbReference>
<comment type="caution">
    <text evidence="2">The sequence shown here is derived from an EMBL/GenBank/DDBJ whole genome shotgun (WGS) entry which is preliminary data.</text>
</comment>
<dbReference type="OrthoDB" id="2427086at2"/>
<dbReference type="Proteomes" id="UP000321440">
    <property type="component" value="Unassembled WGS sequence"/>
</dbReference>
<name>A0A511W188_9BACI</name>
<evidence type="ECO:0000313" key="2">
    <source>
        <dbReference type="EMBL" id="GEN44787.1"/>
    </source>
</evidence>
<feature type="domain" description="DUF7147" evidence="1">
    <location>
        <begin position="1"/>
        <end position="126"/>
    </location>
</feature>
<evidence type="ECO:0000313" key="3">
    <source>
        <dbReference type="Proteomes" id="UP000321440"/>
    </source>
</evidence>
<gene>
    <name evidence="2" type="ORF">AHA02nite_05630</name>
</gene>
<keyword evidence="3" id="KW-1185">Reference proteome</keyword>